<dbReference type="OrthoDB" id="941679at2759"/>
<dbReference type="AlphaFoldDB" id="A0A835LRM3"/>
<comment type="similarity">
    <text evidence="1 4">Belongs to the glycosyl hydrolase 17 family.</text>
</comment>
<evidence type="ECO:0000313" key="6">
    <source>
        <dbReference type="EMBL" id="KAF9604960.1"/>
    </source>
</evidence>
<dbReference type="EMBL" id="JADFTS010000005">
    <property type="protein sequence ID" value="KAF9604960.1"/>
    <property type="molecule type" value="Genomic_DNA"/>
</dbReference>
<organism evidence="6 7">
    <name type="scientific">Coptis chinensis</name>
    <dbReference type="NCBI Taxonomy" id="261450"/>
    <lineage>
        <taxon>Eukaryota</taxon>
        <taxon>Viridiplantae</taxon>
        <taxon>Streptophyta</taxon>
        <taxon>Embryophyta</taxon>
        <taxon>Tracheophyta</taxon>
        <taxon>Spermatophyta</taxon>
        <taxon>Magnoliopsida</taxon>
        <taxon>Ranunculales</taxon>
        <taxon>Ranunculaceae</taxon>
        <taxon>Coptidoideae</taxon>
        <taxon>Coptis</taxon>
    </lineage>
</organism>
<dbReference type="InterPro" id="IPR000490">
    <property type="entry name" value="Glyco_hydro_17"/>
</dbReference>
<evidence type="ECO:0000256" key="5">
    <source>
        <dbReference type="SAM" id="Phobius"/>
    </source>
</evidence>
<name>A0A835LRM3_9MAGN</name>
<sequence length="612" mass="68380">MPHANATKRRDGTIIGVNYGLLGNNLPPPKEVIKLITKKGIQGVRIYEPNHEVLEALRGTGLIVAVGVKHVDLPDLAGSTEAANKWIQANYVPYYEDVFIEYISVGNEAIPGPYAKYVFPAMQNLDASFRAAGLYESVHISTTVSSQVLANSYPPSNAIFAYNSAYYMNEITKFLGTNEFPLMINVYPYFALDADPKNVGLKYAIFESETPVFYDQGLPYYNLYAAMIDAFVAAMWKPTEGRPVDIVVAETGWPSADARRRDSKIIGINYGLLGDNLPPPKEAIKLVMEKGIQGVRIDEPNHEVLEALRGTGLIISVGVKNVDLAEIAGSKEAANKWIQTNYVPYYEDVFIEYISVGNEAIPGPNAEYVFPAMQNLDASFRAAGLYESVHISTTVSTKVLSNSHTPSKAIFAYDSAYYMNEIAKFLDSNSFPLMINVYPFFAMYADPSYNTLNYAIFGSETPVFYDQGLPYYNLYEATVDAFVAAMWEPTEGRPIDIVVAETGWPSAEKGTTPRYTRYPIETYLYALFNENLKPEGVEQNFGNFYPSMEPVYPLCDTVGLDMKWEARNVPTSPGRLHRLCEYICAKLLTIYSRVFFLLFLIISNFMQVSFAH</sequence>
<keyword evidence="7" id="KW-1185">Reference proteome</keyword>
<feature type="transmembrane region" description="Helical" evidence="5">
    <location>
        <begin position="590"/>
        <end position="611"/>
    </location>
</feature>
<evidence type="ECO:0000313" key="7">
    <source>
        <dbReference type="Proteomes" id="UP000631114"/>
    </source>
</evidence>
<dbReference type="InterPro" id="IPR044965">
    <property type="entry name" value="Glyco_hydro_17_plant"/>
</dbReference>
<keyword evidence="3" id="KW-0326">Glycosidase</keyword>
<dbReference type="Proteomes" id="UP000631114">
    <property type="component" value="Unassembled WGS sequence"/>
</dbReference>
<dbReference type="Pfam" id="PF00332">
    <property type="entry name" value="Glyco_hydro_17"/>
    <property type="match status" value="3"/>
</dbReference>
<dbReference type="InterPro" id="IPR017853">
    <property type="entry name" value="GH"/>
</dbReference>
<evidence type="ECO:0000256" key="2">
    <source>
        <dbReference type="ARBA" id="ARBA00022801"/>
    </source>
</evidence>
<evidence type="ECO:0000256" key="4">
    <source>
        <dbReference type="RuleBase" id="RU004335"/>
    </source>
</evidence>
<keyword evidence="5" id="KW-0472">Membrane</keyword>
<evidence type="ECO:0000256" key="1">
    <source>
        <dbReference type="ARBA" id="ARBA00008773"/>
    </source>
</evidence>
<dbReference type="GO" id="GO:0004553">
    <property type="term" value="F:hydrolase activity, hydrolyzing O-glycosyl compounds"/>
    <property type="evidence" value="ECO:0007669"/>
    <property type="project" value="InterPro"/>
</dbReference>
<keyword evidence="5" id="KW-1133">Transmembrane helix</keyword>
<dbReference type="SUPFAM" id="SSF51445">
    <property type="entry name" value="(Trans)glycosidases"/>
    <property type="match status" value="2"/>
</dbReference>
<gene>
    <name evidence="6" type="ORF">IFM89_011653</name>
</gene>
<keyword evidence="5" id="KW-0812">Transmembrane</keyword>
<evidence type="ECO:0000256" key="3">
    <source>
        <dbReference type="ARBA" id="ARBA00023295"/>
    </source>
</evidence>
<keyword evidence="2" id="KW-0378">Hydrolase</keyword>
<dbReference type="PANTHER" id="PTHR32227">
    <property type="entry name" value="GLUCAN ENDO-1,3-BETA-GLUCOSIDASE BG1-RELATED-RELATED"/>
    <property type="match status" value="1"/>
</dbReference>
<evidence type="ECO:0008006" key="8">
    <source>
        <dbReference type="Google" id="ProtNLM"/>
    </source>
</evidence>
<protein>
    <recommendedName>
        <fullName evidence="8">Glucan endo-1,3-beta-D-glucosidase</fullName>
    </recommendedName>
</protein>
<reference evidence="6 7" key="1">
    <citation type="submission" date="2020-10" db="EMBL/GenBank/DDBJ databases">
        <title>The Coptis chinensis genome and diversification of protoberbering-type alkaloids.</title>
        <authorList>
            <person name="Wang B."/>
            <person name="Shu S."/>
            <person name="Song C."/>
            <person name="Liu Y."/>
        </authorList>
    </citation>
    <scope>NUCLEOTIDE SEQUENCE [LARGE SCALE GENOMIC DNA]</scope>
    <source>
        <strain evidence="6">HL-2020</strain>
        <tissue evidence="6">Leaf</tissue>
    </source>
</reference>
<proteinExistence type="inferred from homology"/>
<comment type="caution">
    <text evidence="6">The sequence shown here is derived from an EMBL/GenBank/DDBJ whole genome shotgun (WGS) entry which is preliminary data.</text>
</comment>
<dbReference type="Gene3D" id="3.20.20.80">
    <property type="entry name" value="Glycosidases"/>
    <property type="match status" value="2"/>
</dbReference>
<dbReference type="GO" id="GO:0005975">
    <property type="term" value="P:carbohydrate metabolic process"/>
    <property type="evidence" value="ECO:0007669"/>
    <property type="project" value="InterPro"/>
</dbReference>
<accession>A0A835LRM3</accession>